<keyword evidence="1" id="KW-0472">Membrane</keyword>
<sequence length="76" mass="8168">MIWTVIHAILSGIGWYFWALFGIFVIALGGVGGFFSGMLFACFDANDGREAPLIVLGTLLGVATSLIIYCNYAPHP</sequence>
<evidence type="ECO:0000313" key="2">
    <source>
        <dbReference type="EMBL" id="QBQ74686.1"/>
    </source>
</evidence>
<feature type="transmembrane region" description="Helical" evidence="1">
    <location>
        <begin position="15"/>
        <end position="41"/>
    </location>
</feature>
<accession>A0A482MMD6</accession>
<proteinExistence type="predicted"/>
<evidence type="ECO:0000256" key="1">
    <source>
        <dbReference type="SAM" id="Phobius"/>
    </source>
</evidence>
<keyword evidence="3" id="KW-1185">Reference proteome</keyword>
<organism evidence="2 3">
    <name type="scientific">Burkholderia phage BcepSauron</name>
    <dbReference type="NCBI Taxonomy" id="2530033"/>
    <lineage>
        <taxon>Viruses</taxon>
        <taxon>Duplodnaviria</taxon>
        <taxon>Heunggongvirae</taxon>
        <taxon>Uroviricota</taxon>
        <taxon>Caudoviricetes</taxon>
        <taxon>Sarumanvirus</taxon>
        <taxon>Sarumanvirus bcepsauron</taxon>
    </lineage>
</organism>
<feature type="transmembrane region" description="Helical" evidence="1">
    <location>
        <begin position="53"/>
        <end position="74"/>
    </location>
</feature>
<keyword evidence="1" id="KW-1133">Transmembrane helix</keyword>
<evidence type="ECO:0000313" key="3">
    <source>
        <dbReference type="Proteomes" id="UP000301424"/>
    </source>
</evidence>
<dbReference type="EMBL" id="MK552141">
    <property type="protein sequence ID" value="QBQ74686.1"/>
    <property type="molecule type" value="Genomic_DNA"/>
</dbReference>
<reference evidence="2 3" key="1">
    <citation type="submission" date="2019-02" db="EMBL/GenBank/DDBJ databases">
        <title>Complete genome sequence of Burkholderia cenocepacia phage BcepSauron.</title>
        <authorList>
            <person name="Park K."/>
            <person name="Gonzalez C."/>
            <person name="Liu M."/>
            <person name="Gill J."/>
        </authorList>
    </citation>
    <scope>NUCLEOTIDE SEQUENCE [LARGE SCALE GENOMIC DNA]</scope>
</reference>
<gene>
    <name evidence="2" type="ORF">BcepSauron_306</name>
</gene>
<protein>
    <submittedName>
        <fullName evidence="2">Uncharacterized protein</fullName>
    </submittedName>
</protein>
<dbReference type="Proteomes" id="UP000301424">
    <property type="component" value="Segment"/>
</dbReference>
<keyword evidence="1" id="KW-0812">Transmembrane</keyword>
<name>A0A482MMD6_9CAUD</name>